<feature type="transmembrane region" description="Helical" evidence="1">
    <location>
        <begin position="181"/>
        <end position="199"/>
    </location>
</feature>
<evidence type="ECO:0000313" key="3">
    <source>
        <dbReference type="Proteomes" id="UP000231693"/>
    </source>
</evidence>
<evidence type="ECO:0000256" key="1">
    <source>
        <dbReference type="SAM" id="Phobius"/>
    </source>
</evidence>
<dbReference type="Proteomes" id="UP000231693">
    <property type="component" value="Unassembled WGS sequence"/>
</dbReference>
<proteinExistence type="predicted"/>
<keyword evidence="1" id="KW-0472">Membrane</keyword>
<accession>A0A2M9CR04</accession>
<keyword evidence="3" id="KW-1185">Reference proteome</keyword>
<dbReference type="RefSeq" id="WP_100422893.1">
    <property type="nucleotide sequence ID" value="NZ_BOOX01000006.1"/>
</dbReference>
<evidence type="ECO:0000313" key="2">
    <source>
        <dbReference type="EMBL" id="PJJ74271.1"/>
    </source>
</evidence>
<comment type="caution">
    <text evidence="2">The sequence shown here is derived from an EMBL/GenBank/DDBJ whole genome shotgun (WGS) entry which is preliminary data.</text>
</comment>
<feature type="transmembrane region" description="Helical" evidence="1">
    <location>
        <begin position="72"/>
        <end position="91"/>
    </location>
</feature>
<keyword evidence="1" id="KW-1133">Transmembrane helix</keyword>
<reference evidence="2 3" key="1">
    <citation type="submission" date="2017-11" db="EMBL/GenBank/DDBJ databases">
        <title>Genomic Encyclopedia of Archaeal and Bacterial Type Strains, Phase II (KMG-II): From Individual Species to Whole Genera.</title>
        <authorList>
            <person name="Goeker M."/>
        </authorList>
    </citation>
    <scope>NUCLEOTIDE SEQUENCE [LARGE SCALE GENOMIC DNA]</scope>
    <source>
        <strain evidence="2 3">DSM 25478</strain>
    </source>
</reference>
<dbReference type="AlphaFoldDB" id="A0A2M9CR04"/>
<feature type="transmembrane region" description="Helical" evidence="1">
    <location>
        <begin position="39"/>
        <end position="60"/>
    </location>
</feature>
<keyword evidence="1" id="KW-0812">Transmembrane</keyword>
<gene>
    <name evidence="2" type="ORF">CLV28_1765</name>
</gene>
<protein>
    <submittedName>
        <fullName evidence="2">Uncharacterized protein</fullName>
    </submittedName>
</protein>
<organism evidence="2 3">
    <name type="scientific">Sediminihabitans luteus</name>
    <dbReference type="NCBI Taxonomy" id="1138585"/>
    <lineage>
        <taxon>Bacteria</taxon>
        <taxon>Bacillati</taxon>
        <taxon>Actinomycetota</taxon>
        <taxon>Actinomycetes</taxon>
        <taxon>Micrococcales</taxon>
        <taxon>Cellulomonadaceae</taxon>
        <taxon>Sediminihabitans</taxon>
    </lineage>
</organism>
<name>A0A2M9CR04_9CELL</name>
<sequence length="205" mass="21368">MSTVRTALARAVRRPTADAVVDENLPEVGLTVDATIHGAVLRMALAGSLVVLLTLAFFRVEGGGDKFTVETVGLGTATGIAVLVALVAVYYRGLPFTQLAVAAAAIGFLASIDGPFDPVVLAALPFAHLALRADAWCTAVPWSARVETAALRDDVRSSLVVQCGTQLLGVTALLVSGYQNVWLLGVAALALGALTYLVIPRAWWS</sequence>
<dbReference type="EMBL" id="PGFE01000002">
    <property type="protein sequence ID" value="PJJ74271.1"/>
    <property type="molecule type" value="Genomic_DNA"/>
</dbReference>